<dbReference type="AlphaFoldDB" id="A0A0F5IS95"/>
<dbReference type="Proteomes" id="UP000033035">
    <property type="component" value="Unassembled WGS sequence"/>
</dbReference>
<dbReference type="EMBL" id="AQHW01000027">
    <property type="protein sequence ID" value="KKB48363.1"/>
    <property type="molecule type" value="Genomic_DNA"/>
</dbReference>
<organism evidence="1 2">
    <name type="scientific">Parabacteroides gordonii MS-1 = DSM 23371</name>
    <dbReference type="NCBI Taxonomy" id="1203610"/>
    <lineage>
        <taxon>Bacteria</taxon>
        <taxon>Pseudomonadati</taxon>
        <taxon>Bacteroidota</taxon>
        <taxon>Bacteroidia</taxon>
        <taxon>Bacteroidales</taxon>
        <taxon>Tannerellaceae</taxon>
        <taxon>Parabacteroides</taxon>
    </lineage>
</organism>
<dbReference type="InterPro" id="IPR046228">
    <property type="entry name" value="DUF6261"/>
</dbReference>
<dbReference type="STRING" id="1203610.HMPREF1536_04827"/>
<dbReference type="PATRIC" id="fig|1203610.3.peg.4921"/>
<dbReference type="Pfam" id="PF19775">
    <property type="entry name" value="DUF6261"/>
    <property type="match status" value="1"/>
</dbReference>
<dbReference type="HOGENOM" id="CLU_073049_0_0_10"/>
<dbReference type="RefSeq" id="WP_028727303.1">
    <property type="nucleotide sequence ID" value="NZ_AUAE01000013.1"/>
</dbReference>
<protein>
    <submittedName>
        <fullName evidence="1">Uncharacterized protein</fullName>
    </submittedName>
</protein>
<sequence>MGTLTKIQEYFLGNLNNSEYANHLNRFRALFRKEESGEDDRPVIESADSLVSSSALGFSNEMVTAFDTDLGLLDDLVNQSRTSDETALLAEEDKRRDDLIVYFTTTISQTRKSPVAAQKNAAISLYNQVKPYVGIYKLADQQETQQINGLLLDMEKEPNKTNVATLGLTTVLDELKASNQRFIELTAKRTEGRAVATVENSKAVRLRLDPLYDDMALLATATNVINPTAETAAFITSVNALIDETKARYNQRVGIAKANKKKKPEDDRPVIESN</sequence>
<evidence type="ECO:0000313" key="2">
    <source>
        <dbReference type="Proteomes" id="UP000033035"/>
    </source>
</evidence>
<keyword evidence="2" id="KW-1185">Reference proteome</keyword>
<comment type="caution">
    <text evidence="1">The sequence shown here is derived from an EMBL/GenBank/DDBJ whole genome shotgun (WGS) entry which is preliminary data.</text>
</comment>
<evidence type="ECO:0000313" key="1">
    <source>
        <dbReference type="EMBL" id="KKB48363.1"/>
    </source>
</evidence>
<proteinExistence type="predicted"/>
<reference evidence="1 2" key="1">
    <citation type="submission" date="2013-04" db="EMBL/GenBank/DDBJ databases">
        <title>The Genome Sequence of Parabacteroides gordonii DSM 23371.</title>
        <authorList>
            <consortium name="The Broad Institute Genomics Platform"/>
            <person name="Earl A."/>
            <person name="Ward D."/>
            <person name="Feldgarden M."/>
            <person name="Gevers D."/>
            <person name="Martens E."/>
            <person name="Sakamoto M."/>
            <person name="Benno Y."/>
            <person name="Suzuki N."/>
            <person name="Matsunaga N."/>
            <person name="Koshihara K."/>
            <person name="Seki M."/>
            <person name="Komiya H."/>
            <person name="Walker B."/>
            <person name="Young S."/>
            <person name="Zeng Q."/>
            <person name="Gargeya S."/>
            <person name="Fitzgerald M."/>
            <person name="Haas B."/>
            <person name="Abouelleil A."/>
            <person name="Allen A.W."/>
            <person name="Alvarado L."/>
            <person name="Arachchi H.M."/>
            <person name="Berlin A.M."/>
            <person name="Chapman S.B."/>
            <person name="Gainer-Dewar J."/>
            <person name="Goldberg J."/>
            <person name="Griggs A."/>
            <person name="Gujja S."/>
            <person name="Hansen M."/>
            <person name="Howarth C."/>
            <person name="Imamovic A."/>
            <person name="Ireland A."/>
            <person name="Larimer J."/>
            <person name="McCowan C."/>
            <person name="Murphy C."/>
            <person name="Pearson M."/>
            <person name="Poon T.W."/>
            <person name="Priest M."/>
            <person name="Roberts A."/>
            <person name="Saif S."/>
            <person name="Shea T."/>
            <person name="Sisk P."/>
            <person name="Sykes S."/>
            <person name="Wortman J."/>
            <person name="Nusbaum C."/>
            <person name="Birren B."/>
        </authorList>
    </citation>
    <scope>NUCLEOTIDE SEQUENCE [LARGE SCALE GENOMIC DNA]</scope>
    <source>
        <strain evidence="1 2">MS-1</strain>
    </source>
</reference>
<name>A0A0F5IS95_9BACT</name>
<gene>
    <name evidence="1" type="ORF">HMPREF1536_04827</name>
</gene>
<accession>A0A0F5IS95</accession>